<gene>
    <name evidence="8" type="ORF">FHS72_000649</name>
</gene>
<feature type="transmembrane region" description="Helical" evidence="7">
    <location>
        <begin position="110"/>
        <end position="128"/>
    </location>
</feature>
<feature type="transmembrane region" description="Helical" evidence="7">
    <location>
        <begin position="7"/>
        <end position="28"/>
    </location>
</feature>
<evidence type="ECO:0000256" key="1">
    <source>
        <dbReference type="ARBA" id="ARBA00004651"/>
    </source>
</evidence>
<evidence type="ECO:0000313" key="8">
    <source>
        <dbReference type="EMBL" id="MBB5721042.1"/>
    </source>
</evidence>
<accession>A0A7W9EWT9</accession>
<evidence type="ECO:0000256" key="7">
    <source>
        <dbReference type="SAM" id="Phobius"/>
    </source>
</evidence>
<protein>
    <recommendedName>
        <fullName evidence="10">Cobalt transporter</fullName>
    </recommendedName>
</protein>
<dbReference type="InterPro" id="IPR002751">
    <property type="entry name" value="CbiM/NikMN"/>
</dbReference>
<sequence>MHIEPGIVTGAKIVLSYATAAGAVAYSGKLIWENLVARGALSLIGRGAIATLATIIFFELLPHMAVGVSEVHLIMGSTLLLMLGTAPAAIGLALGLLLQGLLFSPFDLPQYGMNLTTLLVPLLGLHAVTKTLIAKGTAYVDLTYKQALAMSVTYQGGIVAWVAFWAFYGQGFGAENTASVLSFGAAYMTVILLEPLVDLGVLAGAKALRGLEKSGLVSDRLYAA</sequence>
<keyword evidence="3" id="KW-1003">Cell membrane</keyword>
<evidence type="ECO:0000256" key="5">
    <source>
        <dbReference type="ARBA" id="ARBA00022989"/>
    </source>
</evidence>
<evidence type="ECO:0000256" key="4">
    <source>
        <dbReference type="ARBA" id="ARBA00022692"/>
    </source>
</evidence>
<evidence type="ECO:0000256" key="3">
    <source>
        <dbReference type="ARBA" id="ARBA00022475"/>
    </source>
</evidence>
<keyword evidence="4 7" id="KW-0812">Transmembrane</keyword>
<evidence type="ECO:0000313" key="9">
    <source>
        <dbReference type="Proteomes" id="UP000535415"/>
    </source>
</evidence>
<keyword evidence="6 7" id="KW-0472">Membrane</keyword>
<feature type="transmembrane region" description="Helical" evidence="7">
    <location>
        <begin position="73"/>
        <end position="98"/>
    </location>
</feature>
<proteinExistence type="predicted"/>
<dbReference type="GO" id="GO:0005886">
    <property type="term" value="C:plasma membrane"/>
    <property type="evidence" value="ECO:0007669"/>
    <property type="project" value="UniProtKB-SubCell"/>
</dbReference>
<evidence type="ECO:0000256" key="2">
    <source>
        <dbReference type="ARBA" id="ARBA00022448"/>
    </source>
</evidence>
<feature type="transmembrane region" description="Helical" evidence="7">
    <location>
        <begin position="148"/>
        <end position="168"/>
    </location>
</feature>
<comment type="caution">
    <text evidence="8">The sequence shown here is derived from an EMBL/GenBank/DDBJ whole genome shotgun (WGS) entry which is preliminary data.</text>
</comment>
<dbReference type="RefSeq" id="WP_183525503.1">
    <property type="nucleotide sequence ID" value="NZ_JACIJM010000002.1"/>
</dbReference>
<feature type="transmembrane region" description="Helical" evidence="7">
    <location>
        <begin position="180"/>
        <end position="203"/>
    </location>
</feature>
<comment type="subcellular location">
    <subcellularLocation>
        <location evidence="1">Cell membrane</location>
        <topology evidence="1">Multi-pass membrane protein</topology>
    </subcellularLocation>
</comment>
<keyword evidence="2" id="KW-0813">Transport</keyword>
<evidence type="ECO:0000256" key="6">
    <source>
        <dbReference type="ARBA" id="ARBA00023136"/>
    </source>
</evidence>
<dbReference type="EMBL" id="JACIJM010000002">
    <property type="protein sequence ID" value="MBB5721042.1"/>
    <property type="molecule type" value="Genomic_DNA"/>
</dbReference>
<keyword evidence="9" id="KW-1185">Reference proteome</keyword>
<dbReference type="Pfam" id="PF01891">
    <property type="entry name" value="CbiM"/>
    <property type="match status" value="1"/>
</dbReference>
<keyword evidence="5 7" id="KW-1133">Transmembrane helix</keyword>
<evidence type="ECO:0008006" key="10">
    <source>
        <dbReference type="Google" id="ProtNLM"/>
    </source>
</evidence>
<name>A0A7W9EWT9_9RHOB</name>
<dbReference type="Proteomes" id="UP000535415">
    <property type="component" value="Unassembled WGS sequence"/>
</dbReference>
<dbReference type="Gene3D" id="1.10.1760.20">
    <property type="match status" value="1"/>
</dbReference>
<dbReference type="GO" id="GO:0000041">
    <property type="term" value="P:transition metal ion transport"/>
    <property type="evidence" value="ECO:0007669"/>
    <property type="project" value="InterPro"/>
</dbReference>
<feature type="transmembrane region" description="Helical" evidence="7">
    <location>
        <begin position="40"/>
        <end position="61"/>
    </location>
</feature>
<reference evidence="8 9" key="1">
    <citation type="submission" date="2020-08" db="EMBL/GenBank/DDBJ databases">
        <title>Genomic Encyclopedia of Type Strains, Phase IV (KMG-IV): sequencing the most valuable type-strain genomes for metagenomic binning, comparative biology and taxonomic classification.</title>
        <authorList>
            <person name="Goeker M."/>
        </authorList>
    </citation>
    <scope>NUCLEOTIDE SEQUENCE [LARGE SCALE GENOMIC DNA]</scope>
    <source>
        <strain evidence="8 9">DSM 101064</strain>
    </source>
</reference>
<organism evidence="8 9">
    <name type="scientific">Yoonia ponticola</name>
    <dbReference type="NCBI Taxonomy" id="1524255"/>
    <lineage>
        <taxon>Bacteria</taxon>
        <taxon>Pseudomonadati</taxon>
        <taxon>Pseudomonadota</taxon>
        <taxon>Alphaproteobacteria</taxon>
        <taxon>Rhodobacterales</taxon>
        <taxon>Paracoccaceae</taxon>
        <taxon>Yoonia</taxon>
    </lineage>
</organism>
<dbReference type="AlphaFoldDB" id="A0A7W9EWT9"/>